<protein>
    <submittedName>
        <fullName evidence="8">PfkB domain protein</fullName>
    </submittedName>
</protein>
<dbReference type="InterPro" id="IPR002173">
    <property type="entry name" value="Carboh/pur_kinase_PfkB_CS"/>
</dbReference>
<dbReference type="Gene3D" id="3.40.1190.20">
    <property type="match status" value="1"/>
</dbReference>
<sequence>MKQKTTITCFGEVLIDMIATEAGKLSEVKGFLKKFGGAPANTAVGLAKLGVPVTFIGKVGNDAFGNFLIQKMKKYGVDVSEMLKSDQHFTTLAFVSLLKNGKPDFIFVKGAHDTIRPEEVTLPNNSKILHICSVIQASESGYQATKQILALAHRNKTLISYDPNIRINLWKDQSKLKKVVLQTIKKVDILKLSDEELFFLTGKKKLEQGIAQINSSNLKILFVSLGSRGCYYKTKNHSGYVKSKKVRSIDTTGAGDAFNAGYIKMLYSLNKPIDTITRQEMMDWLVKANSIAAETTTKRGAIEAFPNTKFLNQLYEKN</sequence>
<dbReference type="InterPro" id="IPR011611">
    <property type="entry name" value="PfkB_dom"/>
</dbReference>
<keyword evidence="5" id="KW-0067">ATP-binding</keyword>
<evidence type="ECO:0000256" key="2">
    <source>
        <dbReference type="ARBA" id="ARBA00022679"/>
    </source>
</evidence>
<dbReference type="InterPro" id="IPR029056">
    <property type="entry name" value="Ribokinase-like"/>
</dbReference>
<proteinExistence type="inferred from homology"/>
<dbReference type="InterPro" id="IPR050306">
    <property type="entry name" value="PfkB_Carbo_kinase"/>
</dbReference>
<comment type="caution">
    <text evidence="8">The sequence shown here is derived from an EMBL/GenBank/DDBJ whole genome shotgun (WGS) entry which is preliminary data.</text>
</comment>
<dbReference type="PROSITE" id="PS00583">
    <property type="entry name" value="PFKB_KINASES_1"/>
    <property type="match status" value="1"/>
</dbReference>
<evidence type="ECO:0000313" key="9">
    <source>
        <dbReference type="Proteomes" id="UP000034664"/>
    </source>
</evidence>
<feature type="domain" description="Carbohydrate kinase PfkB" evidence="7">
    <location>
        <begin position="5"/>
        <end position="306"/>
    </location>
</feature>
<keyword evidence="4 6" id="KW-0418">Kinase</keyword>
<evidence type="ECO:0000256" key="6">
    <source>
        <dbReference type="RuleBase" id="RU003704"/>
    </source>
</evidence>
<comment type="similarity">
    <text evidence="1 6">Belongs to the carbohydrate kinase PfkB family.</text>
</comment>
<reference evidence="8 9" key="1">
    <citation type="journal article" date="2015" name="Nature">
        <title>rRNA introns, odd ribosomes, and small enigmatic genomes across a large radiation of phyla.</title>
        <authorList>
            <person name="Brown C.T."/>
            <person name="Hug L.A."/>
            <person name="Thomas B.C."/>
            <person name="Sharon I."/>
            <person name="Castelle C.J."/>
            <person name="Singh A."/>
            <person name="Wilkins M.J."/>
            <person name="Williams K.H."/>
            <person name="Banfield J.F."/>
        </authorList>
    </citation>
    <scope>NUCLEOTIDE SEQUENCE [LARGE SCALE GENOMIC DNA]</scope>
</reference>
<organism evidence="8 9">
    <name type="scientific">Candidatus Roizmanbacteria bacterium GW2011_GWB1_40_7</name>
    <dbReference type="NCBI Taxonomy" id="1618482"/>
    <lineage>
        <taxon>Bacteria</taxon>
        <taxon>Candidatus Roizmaniibacteriota</taxon>
    </lineage>
</organism>
<accession>A0A0G0T636</accession>
<name>A0A0G0T636_9BACT</name>
<dbReference type="PANTHER" id="PTHR43085">
    <property type="entry name" value="HEXOKINASE FAMILY MEMBER"/>
    <property type="match status" value="1"/>
</dbReference>
<dbReference type="PRINTS" id="PR00990">
    <property type="entry name" value="RIBOKINASE"/>
</dbReference>
<dbReference type="InterPro" id="IPR002139">
    <property type="entry name" value="Ribo/fructo_kinase"/>
</dbReference>
<evidence type="ECO:0000256" key="3">
    <source>
        <dbReference type="ARBA" id="ARBA00022741"/>
    </source>
</evidence>
<dbReference type="Proteomes" id="UP000034664">
    <property type="component" value="Unassembled WGS sequence"/>
</dbReference>
<evidence type="ECO:0000256" key="4">
    <source>
        <dbReference type="ARBA" id="ARBA00022777"/>
    </source>
</evidence>
<dbReference type="Pfam" id="PF00294">
    <property type="entry name" value="PfkB"/>
    <property type="match status" value="1"/>
</dbReference>
<dbReference type="AlphaFoldDB" id="A0A0G0T636"/>
<evidence type="ECO:0000256" key="5">
    <source>
        <dbReference type="ARBA" id="ARBA00022840"/>
    </source>
</evidence>
<dbReference type="PANTHER" id="PTHR43085:SF1">
    <property type="entry name" value="PSEUDOURIDINE KINASE-RELATED"/>
    <property type="match status" value="1"/>
</dbReference>
<keyword evidence="3" id="KW-0547">Nucleotide-binding</keyword>
<evidence type="ECO:0000313" key="8">
    <source>
        <dbReference type="EMBL" id="KKR72474.1"/>
    </source>
</evidence>
<evidence type="ECO:0000256" key="1">
    <source>
        <dbReference type="ARBA" id="ARBA00010688"/>
    </source>
</evidence>
<evidence type="ECO:0000259" key="7">
    <source>
        <dbReference type="Pfam" id="PF00294"/>
    </source>
</evidence>
<dbReference type="GO" id="GO:0008865">
    <property type="term" value="F:fructokinase activity"/>
    <property type="evidence" value="ECO:0007669"/>
    <property type="project" value="UniProtKB-ARBA"/>
</dbReference>
<dbReference type="CDD" id="cd01167">
    <property type="entry name" value="bac_FRK"/>
    <property type="match status" value="1"/>
</dbReference>
<dbReference type="SUPFAM" id="SSF53613">
    <property type="entry name" value="Ribokinase-like"/>
    <property type="match status" value="1"/>
</dbReference>
<dbReference type="EMBL" id="LBZM01000005">
    <property type="protein sequence ID" value="KKR72474.1"/>
    <property type="molecule type" value="Genomic_DNA"/>
</dbReference>
<keyword evidence="2 6" id="KW-0808">Transferase</keyword>
<dbReference type="PROSITE" id="PS00584">
    <property type="entry name" value="PFKB_KINASES_2"/>
    <property type="match status" value="1"/>
</dbReference>
<gene>
    <name evidence="8" type="ORF">UU14_C0005G0042</name>
</gene>
<dbReference type="GO" id="GO:0005524">
    <property type="term" value="F:ATP binding"/>
    <property type="evidence" value="ECO:0007669"/>
    <property type="project" value="UniProtKB-KW"/>
</dbReference>
<dbReference type="GO" id="GO:0006000">
    <property type="term" value="P:fructose metabolic process"/>
    <property type="evidence" value="ECO:0007669"/>
    <property type="project" value="UniProtKB-ARBA"/>
</dbReference>